<evidence type="ECO:0000259" key="1">
    <source>
        <dbReference type="Pfam" id="PF13577"/>
    </source>
</evidence>
<name>A0AAE6Y6I3_STRAT</name>
<dbReference type="InterPro" id="IPR037401">
    <property type="entry name" value="SnoaL-like"/>
</dbReference>
<gene>
    <name evidence="2" type="ORF">HCX60_06175</name>
</gene>
<dbReference type="Proteomes" id="UP000502504">
    <property type="component" value="Chromosome"/>
</dbReference>
<dbReference type="Gene3D" id="3.10.450.50">
    <property type="match status" value="1"/>
</dbReference>
<dbReference type="CDD" id="cd00531">
    <property type="entry name" value="NTF2_like"/>
    <property type="match status" value="1"/>
</dbReference>
<dbReference type="AlphaFoldDB" id="A0AAE6Y6I3"/>
<proteinExistence type="predicted"/>
<organism evidence="2 3">
    <name type="scientific">Streptomyces antibioticus</name>
    <dbReference type="NCBI Taxonomy" id="1890"/>
    <lineage>
        <taxon>Bacteria</taxon>
        <taxon>Bacillati</taxon>
        <taxon>Actinomycetota</taxon>
        <taxon>Actinomycetes</taxon>
        <taxon>Kitasatosporales</taxon>
        <taxon>Streptomycetaceae</taxon>
        <taxon>Streptomyces</taxon>
    </lineage>
</organism>
<protein>
    <submittedName>
        <fullName evidence="2">Nuclear transport factor 2 family protein</fullName>
    </submittedName>
</protein>
<sequence length="138" mass="15312">MSLPSALTPADFEELRQLLARFAHVFDNGDTEALEEVFTDDGVIVLAGPGREFHGLAAIREFNTSLGELSPDHHTLDTVFDVDPEDPYGTVRARSRYLAVLPDGSVHNGDYVDVLVRTPKGWRIAHRRSVPRHPVRVG</sequence>
<reference evidence="2 3" key="1">
    <citation type="submission" date="2020-03" db="EMBL/GenBank/DDBJ databases">
        <title>Is there a link between lipid content and antibiotic production in Streptomyces?</title>
        <authorList>
            <person name="David M."/>
            <person name="Lejeune C."/>
            <person name="Abreu S."/>
            <person name="Thibessard A."/>
            <person name="Leblond P."/>
            <person name="Chaminade P."/>
            <person name="Virolle M.-J."/>
        </authorList>
    </citation>
    <scope>NUCLEOTIDE SEQUENCE [LARGE SCALE GENOMIC DNA]</scope>
    <source>
        <strain evidence="2 3">DSM 41481</strain>
    </source>
</reference>
<dbReference type="InterPro" id="IPR032710">
    <property type="entry name" value="NTF2-like_dom_sf"/>
</dbReference>
<feature type="domain" description="SnoaL-like" evidence="1">
    <location>
        <begin position="11"/>
        <end position="128"/>
    </location>
</feature>
<dbReference type="EMBL" id="CP050692">
    <property type="protein sequence ID" value="QIT43149.1"/>
    <property type="molecule type" value="Genomic_DNA"/>
</dbReference>
<dbReference type="Pfam" id="PF13577">
    <property type="entry name" value="SnoaL_4"/>
    <property type="match status" value="1"/>
</dbReference>
<dbReference type="RefSeq" id="WP_078632691.1">
    <property type="nucleotide sequence ID" value="NZ_CM007717.1"/>
</dbReference>
<evidence type="ECO:0000313" key="3">
    <source>
        <dbReference type="Proteomes" id="UP000502504"/>
    </source>
</evidence>
<evidence type="ECO:0000313" key="2">
    <source>
        <dbReference type="EMBL" id="QIT43149.1"/>
    </source>
</evidence>
<dbReference type="SUPFAM" id="SSF54427">
    <property type="entry name" value="NTF2-like"/>
    <property type="match status" value="1"/>
</dbReference>
<accession>A0AAE6Y6I3</accession>